<dbReference type="EMBL" id="JAHWGI010000026">
    <property type="protein sequence ID" value="KAK3907847.1"/>
    <property type="molecule type" value="Genomic_DNA"/>
</dbReference>
<sequence>MLKGVLLLARPALAAAASEVAMAAASAPLALAPAAAPLGEATGADERPRGAGATPGALVAGAATPAGAAVATLGAGAVLFRASLRRLRSSRTRRLSGSLRAAAGCTMVGWPPVPVPAPPPGPSPGSRTVSVVELWMMVTDSILGSGVLVSSFALKYCGGETKARVQARHSTR</sequence>
<feature type="transmembrane region" description="Helical" evidence="1">
    <location>
        <begin position="58"/>
        <end position="84"/>
    </location>
</feature>
<keyword evidence="3" id="KW-0261">Viral envelope protein</keyword>
<organism evidence="3 4">
    <name type="scientific">Frankliniella fusca</name>
    <dbReference type="NCBI Taxonomy" id="407009"/>
    <lineage>
        <taxon>Eukaryota</taxon>
        <taxon>Metazoa</taxon>
        <taxon>Ecdysozoa</taxon>
        <taxon>Arthropoda</taxon>
        <taxon>Hexapoda</taxon>
        <taxon>Insecta</taxon>
        <taxon>Pterygota</taxon>
        <taxon>Neoptera</taxon>
        <taxon>Paraneoptera</taxon>
        <taxon>Thysanoptera</taxon>
        <taxon>Terebrantia</taxon>
        <taxon>Thripoidea</taxon>
        <taxon>Thripidae</taxon>
        <taxon>Frankliniella</taxon>
    </lineage>
</organism>
<gene>
    <name evidence="3" type="ORF">KUF71_018483</name>
</gene>
<evidence type="ECO:0000256" key="2">
    <source>
        <dbReference type="SAM" id="SignalP"/>
    </source>
</evidence>
<proteinExistence type="predicted"/>
<keyword evidence="1" id="KW-0812">Transmembrane</keyword>
<accession>A0AAE1GRW8</accession>
<keyword evidence="1" id="KW-1133">Transmembrane helix</keyword>
<keyword evidence="4" id="KW-1185">Reference proteome</keyword>
<reference evidence="3" key="2">
    <citation type="journal article" date="2023" name="BMC Genomics">
        <title>Pest status, molecular evolution, and epigenetic factors derived from the genome assembly of Frankliniella fusca, a thysanopteran phytovirus vector.</title>
        <authorList>
            <person name="Catto M.A."/>
            <person name="Labadie P.E."/>
            <person name="Jacobson A.L."/>
            <person name="Kennedy G.G."/>
            <person name="Srinivasan R."/>
            <person name="Hunt B.G."/>
        </authorList>
    </citation>
    <scope>NUCLEOTIDE SEQUENCE</scope>
    <source>
        <strain evidence="3">PL_HMW_Pooled</strain>
    </source>
</reference>
<evidence type="ECO:0000256" key="1">
    <source>
        <dbReference type="SAM" id="Phobius"/>
    </source>
</evidence>
<dbReference type="Proteomes" id="UP001219518">
    <property type="component" value="Unassembled WGS sequence"/>
</dbReference>
<keyword evidence="3" id="KW-0946">Virion</keyword>
<protein>
    <submittedName>
        <fullName evidence="3">Envelope glycoprotein gp160</fullName>
    </submittedName>
</protein>
<feature type="non-terminal residue" evidence="3">
    <location>
        <position position="1"/>
    </location>
</feature>
<keyword evidence="1" id="KW-0472">Membrane</keyword>
<feature type="signal peptide" evidence="2">
    <location>
        <begin position="1"/>
        <end position="16"/>
    </location>
</feature>
<dbReference type="AlphaFoldDB" id="A0AAE1GRW8"/>
<evidence type="ECO:0000313" key="4">
    <source>
        <dbReference type="Proteomes" id="UP001219518"/>
    </source>
</evidence>
<feature type="chain" id="PRO_5042257315" evidence="2">
    <location>
        <begin position="17"/>
        <end position="172"/>
    </location>
</feature>
<comment type="caution">
    <text evidence="3">The sequence shown here is derived from an EMBL/GenBank/DDBJ whole genome shotgun (WGS) entry which is preliminary data.</text>
</comment>
<reference evidence="3" key="1">
    <citation type="submission" date="2021-07" db="EMBL/GenBank/DDBJ databases">
        <authorList>
            <person name="Catto M.A."/>
            <person name="Jacobson A."/>
            <person name="Kennedy G."/>
            <person name="Labadie P."/>
            <person name="Hunt B.G."/>
            <person name="Srinivasan R."/>
        </authorList>
    </citation>
    <scope>NUCLEOTIDE SEQUENCE</scope>
    <source>
        <strain evidence="3">PL_HMW_Pooled</strain>
        <tissue evidence="3">Head</tissue>
    </source>
</reference>
<evidence type="ECO:0000313" key="3">
    <source>
        <dbReference type="EMBL" id="KAK3907847.1"/>
    </source>
</evidence>
<keyword evidence="2" id="KW-0732">Signal</keyword>
<name>A0AAE1GRW8_9NEOP</name>